<evidence type="ECO:0000256" key="4">
    <source>
        <dbReference type="ARBA" id="ARBA00022553"/>
    </source>
</evidence>
<dbReference type="SUPFAM" id="SSF47384">
    <property type="entry name" value="Homodimeric domain of signal transducing histidine kinase"/>
    <property type="match status" value="1"/>
</dbReference>
<accession>A0A6I6H4Q2</accession>
<dbReference type="InterPro" id="IPR035965">
    <property type="entry name" value="PAS-like_dom_sf"/>
</dbReference>
<evidence type="ECO:0000259" key="10">
    <source>
        <dbReference type="PROSITE" id="PS50112"/>
    </source>
</evidence>
<dbReference type="CDD" id="cd00082">
    <property type="entry name" value="HisKA"/>
    <property type="match status" value="1"/>
</dbReference>
<dbReference type="EMBL" id="CP046622">
    <property type="protein sequence ID" value="QGW81833.1"/>
    <property type="molecule type" value="Genomic_DNA"/>
</dbReference>
<comment type="subcellular location">
    <subcellularLocation>
        <location evidence="2">Cell inner membrane</location>
        <topology evidence="2">Multi-pass membrane protein</topology>
    </subcellularLocation>
</comment>
<dbReference type="InterPro" id="IPR013656">
    <property type="entry name" value="PAS_4"/>
</dbReference>
<dbReference type="InterPro" id="IPR000014">
    <property type="entry name" value="PAS"/>
</dbReference>
<dbReference type="InterPro" id="IPR011006">
    <property type="entry name" value="CheY-like_superfamily"/>
</dbReference>
<dbReference type="CDD" id="cd00130">
    <property type="entry name" value="PAS"/>
    <property type="match status" value="1"/>
</dbReference>
<dbReference type="PROSITE" id="PS50110">
    <property type="entry name" value="RESPONSE_REGULATORY"/>
    <property type="match status" value="1"/>
</dbReference>
<dbReference type="PRINTS" id="PR00344">
    <property type="entry name" value="BCTRLSENSOR"/>
</dbReference>
<feature type="domain" description="Response regulatory" evidence="9">
    <location>
        <begin position="740"/>
        <end position="857"/>
    </location>
</feature>
<dbReference type="InterPro" id="IPR036097">
    <property type="entry name" value="HisK_dim/P_sf"/>
</dbReference>
<sequence>MSRTGLKMRGMSAHLLPASTTGASCAHQVQFYDDEKILVASAADFLAGTLAEGGCALVLATEAHRRSFRMRLSGVCPDDKIVFVDAAEALGQIVVNGKPDEHLFNQLVGGLLDTLQGRGKLRIYGELVALLCADGQHEDALLLESYWNRLATRREFELFCGYPISVFPGTAHAAVFRHVCQAHSRVIPIGGTAIMAPAEMAVLQQKVLSLDDEVLRRRQAEESTRARERDLAEFAENAAEGLHQVAADGTILWANRAELELLGYSADEYIGQHISRFHLDQPVIQDILKRLSARETLRNYPARLVCKDGAIKHVLIQSNGRFENGVLRYTRCFSRDVTERVAREEAESERNDLLRQAPVAAALLVGAEHRFELANDVYKSMVGKFDLEGKTYEQALPELCARDDTLRILDEAFESGHPYVAEEHLTLVERDGSGRFDERYFKLSVQPLKRVDRLYGLMLIAVDVTDLVAARRGQERASAEREALLRDLERASRAKDEFLAVLGHELRNPLAPIVTALELMKRRGDLKTSKEQDAIHRQVQHLIRLVDDLMDVSRVTRGKLTLREETVPLASVLAKAVEMVSVLMEQRQHTLKAVYPDSGMLWHGDPTRLAQVISNLLTNAARYTPLGGVIRLETRQEEGSVVISVTDNGRGIEADALPKVFDLFYQGAQTIERAAGGLGVGLALVKSLIAAHSGTVEARSAGPGQGSEFTVRLPLPSSDQLKAIAPEALTISRGTGLRRRVLIVDDNQDAADLLGAIFREHGHDARVAYEPAAALTLAPSFKPEIAFLDIGLPVMDGYELAALLRKELGNAAPLKIFSLTGFGQPADREKSMRAGMDGHFVKPVEEAQVLQAALSIDMAERTQA</sequence>
<dbReference type="SMART" id="SM00387">
    <property type="entry name" value="HATPase_c"/>
    <property type="match status" value="1"/>
</dbReference>
<dbReference type="SUPFAM" id="SSF55785">
    <property type="entry name" value="PYP-like sensor domain (PAS domain)"/>
    <property type="match status" value="2"/>
</dbReference>
<gene>
    <name evidence="11" type="ORF">GOQ09_09630</name>
</gene>
<evidence type="ECO:0000256" key="6">
    <source>
        <dbReference type="ARBA" id="ARBA00022777"/>
    </source>
</evidence>
<dbReference type="AlphaFoldDB" id="A0A6I6H4Q2"/>
<dbReference type="InterPro" id="IPR003661">
    <property type="entry name" value="HisK_dim/P_dom"/>
</dbReference>
<dbReference type="SMART" id="SM00091">
    <property type="entry name" value="PAS"/>
    <property type="match status" value="2"/>
</dbReference>
<dbReference type="SMART" id="SM00448">
    <property type="entry name" value="REC"/>
    <property type="match status" value="1"/>
</dbReference>
<dbReference type="SUPFAM" id="SSF55874">
    <property type="entry name" value="ATPase domain of HSP90 chaperone/DNA topoisomerase II/histidine kinase"/>
    <property type="match status" value="1"/>
</dbReference>
<dbReference type="GO" id="GO:0000155">
    <property type="term" value="F:phosphorelay sensor kinase activity"/>
    <property type="evidence" value="ECO:0007669"/>
    <property type="project" value="InterPro"/>
</dbReference>
<dbReference type="InterPro" id="IPR005467">
    <property type="entry name" value="His_kinase_dom"/>
</dbReference>
<dbReference type="Pfam" id="PF02518">
    <property type="entry name" value="HATPase_c"/>
    <property type="match status" value="1"/>
</dbReference>
<dbReference type="NCBIfam" id="TIGR00229">
    <property type="entry name" value="sensory_box"/>
    <property type="match status" value="1"/>
</dbReference>
<feature type="modified residue" description="4-aspartylphosphate" evidence="7">
    <location>
        <position position="789"/>
    </location>
</feature>
<dbReference type="Gene3D" id="3.30.450.20">
    <property type="entry name" value="PAS domain"/>
    <property type="match status" value="2"/>
</dbReference>
<dbReference type="GO" id="GO:0005886">
    <property type="term" value="C:plasma membrane"/>
    <property type="evidence" value="ECO:0007669"/>
    <property type="project" value="UniProtKB-SubCell"/>
</dbReference>
<dbReference type="Pfam" id="PF00512">
    <property type="entry name" value="HisKA"/>
    <property type="match status" value="1"/>
</dbReference>
<dbReference type="SMART" id="SM00388">
    <property type="entry name" value="HisKA"/>
    <property type="match status" value="1"/>
</dbReference>
<keyword evidence="4 7" id="KW-0597">Phosphoprotein</keyword>
<evidence type="ECO:0000256" key="2">
    <source>
        <dbReference type="ARBA" id="ARBA00004429"/>
    </source>
</evidence>
<dbReference type="EC" id="2.7.13.3" evidence="3"/>
<dbReference type="InterPro" id="IPR004358">
    <property type="entry name" value="Sig_transdc_His_kin-like_C"/>
</dbReference>
<dbReference type="InterPro" id="IPR003594">
    <property type="entry name" value="HATPase_dom"/>
</dbReference>
<dbReference type="FunFam" id="3.30.565.10:FF:000006">
    <property type="entry name" value="Sensor histidine kinase WalK"/>
    <property type="match status" value="1"/>
</dbReference>
<evidence type="ECO:0000259" key="9">
    <source>
        <dbReference type="PROSITE" id="PS50110"/>
    </source>
</evidence>
<comment type="catalytic activity">
    <reaction evidence="1">
        <text>ATP + protein L-histidine = ADP + protein N-phospho-L-histidine.</text>
        <dbReference type="EC" id="2.7.13.3"/>
    </reaction>
</comment>
<dbReference type="Gene3D" id="3.30.565.10">
    <property type="entry name" value="Histidine kinase-like ATPase, C-terminal domain"/>
    <property type="match status" value="1"/>
</dbReference>
<keyword evidence="5" id="KW-0808">Transferase</keyword>
<feature type="domain" description="PAS" evidence="10">
    <location>
        <begin position="227"/>
        <end position="300"/>
    </location>
</feature>
<evidence type="ECO:0000256" key="7">
    <source>
        <dbReference type="PROSITE-ProRule" id="PRU00169"/>
    </source>
</evidence>
<evidence type="ECO:0000256" key="5">
    <source>
        <dbReference type="ARBA" id="ARBA00022679"/>
    </source>
</evidence>
<evidence type="ECO:0000256" key="3">
    <source>
        <dbReference type="ARBA" id="ARBA00012438"/>
    </source>
</evidence>
<reference evidence="11 12" key="1">
    <citation type="submission" date="2019-12" db="EMBL/GenBank/DDBJ databases">
        <title>Hybrid Genome Assemblies of two High G+C Isolates from Undergraduate Microbiology Courses.</title>
        <authorList>
            <person name="Ne Ville C.J."/>
            <person name="Enright D."/>
            <person name="Hernandez I."/>
            <person name="Dodsworth J."/>
            <person name="Orwin P.M."/>
        </authorList>
    </citation>
    <scope>NUCLEOTIDE SEQUENCE [LARGE SCALE GENOMIC DNA]</scope>
    <source>
        <strain evidence="11 12">CSUSB</strain>
    </source>
</reference>
<evidence type="ECO:0000256" key="1">
    <source>
        <dbReference type="ARBA" id="ARBA00000085"/>
    </source>
</evidence>
<feature type="domain" description="Histidine kinase" evidence="8">
    <location>
        <begin position="501"/>
        <end position="717"/>
    </location>
</feature>
<dbReference type="PROSITE" id="PS50112">
    <property type="entry name" value="PAS"/>
    <property type="match status" value="1"/>
</dbReference>
<dbReference type="InterPro" id="IPR025847">
    <property type="entry name" value="MEDS_domain"/>
</dbReference>
<dbReference type="Pfam" id="PF14417">
    <property type="entry name" value="MEDS"/>
    <property type="match status" value="1"/>
</dbReference>
<dbReference type="InterPro" id="IPR036890">
    <property type="entry name" value="HATPase_C_sf"/>
</dbReference>
<keyword evidence="6" id="KW-0418">Kinase</keyword>
<dbReference type="CDD" id="cd00075">
    <property type="entry name" value="HATPase"/>
    <property type="match status" value="1"/>
</dbReference>
<dbReference type="InterPro" id="IPR001789">
    <property type="entry name" value="Sig_transdc_resp-reg_receiver"/>
</dbReference>
<dbReference type="Gene3D" id="1.10.287.130">
    <property type="match status" value="1"/>
</dbReference>
<dbReference type="Pfam" id="PF00072">
    <property type="entry name" value="Response_reg"/>
    <property type="match status" value="1"/>
</dbReference>
<evidence type="ECO:0000313" key="12">
    <source>
        <dbReference type="Proteomes" id="UP000425817"/>
    </source>
</evidence>
<dbReference type="PROSITE" id="PS51257">
    <property type="entry name" value="PROKAR_LIPOPROTEIN"/>
    <property type="match status" value="1"/>
</dbReference>
<evidence type="ECO:0000259" key="8">
    <source>
        <dbReference type="PROSITE" id="PS50109"/>
    </source>
</evidence>
<evidence type="ECO:0000313" key="11">
    <source>
        <dbReference type="EMBL" id="QGW81833.1"/>
    </source>
</evidence>
<dbReference type="Gene3D" id="3.40.50.2300">
    <property type="match status" value="1"/>
</dbReference>
<dbReference type="PANTHER" id="PTHR43547:SF2">
    <property type="entry name" value="HYBRID SIGNAL TRANSDUCTION HISTIDINE KINASE C"/>
    <property type="match status" value="1"/>
</dbReference>
<dbReference type="SUPFAM" id="SSF52172">
    <property type="entry name" value="CheY-like"/>
    <property type="match status" value="1"/>
</dbReference>
<dbReference type="OrthoDB" id="9810730at2"/>
<name>A0A6I6H4Q2_VARPD</name>
<organism evidence="11 12">
    <name type="scientific">Variovorax paradoxus</name>
    <dbReference type="NCBI Taxonomy" id="34073"/>
    <lineage>
        <taxon>Bacteria</taxon>
        <taxon>Pseudomonadati</taxon>
        <taxon>Pseudomonadota</taxon>
        <taxon>Betaproteobacteria</taxon>
        <taxon>Burkholderiales</taxon>
        <taxon>Comamonadaceae</taxon>
        <taxon>Variovorax</taxon>
    </lineage>
</organism>
<dbReference type="PROSITE" id="PS50109">
    <property type="entry name" value="HIS_KIN"/>
    <property type="match status" value="1"/>
</dbReference>
<protein>
    <recommendedName>
        <fullName evidence="3">histidine kinase</fullName>
        <ecNumber evidence="3">2.7.13.3</ecNumber>
    </recommendedName>
</protein>
<dbReference type="Pfam" id="PF08448">
    <property type="entry name" value="PAS_4"/>
    <property type="match status" value="1"/>
</dbReference>
<dbReference type="PANTHER" id="PTHR43547">
    <property type="entry name" value="TWO-COMPONENT HISTIDINE KINASE"/>
    <property type="match status" value="1"/>
</dbReference>
<proteinExistence type="predicted"/>
<dbReference type="Pfam" id="PF13426">
    <property type="entry name" value="PAS_9"/>
    <property type="match status" value="1"/>
</dbReference>
<dbReference type="Proteomes" id="UP000425817">
    <property type="component" value="Chromosome"/>
</dbReference>